<sequence>MTPELTVLTLAGLLQVLQFILYSATAQRAVGKTYALSPRDTPRELSGTAGRAQRAMNNHYEALILFGIAALVIGVSGQSTGFTATCAWVYLIARVLYVPAYLLGWVPWRSLIWMVGLGATILMLIAALI</sequence>
<name>A0A4S4NIW9_9RHOB</name>
<evidence type="ECO:0000256" key="4">
    <source>
        <dbReference type="ARBA" id="ARBA00023136"/>
    </source>
</evidence>
<gene>
    <name evidence="6" type="ORF">E4Z66_13315</name>
</gene>
<keyword evidence="3 5" id="KW-1133">Transmembrane helix</keyword>
<proteinExistence type="predicted"/>
<dbReference type="EMBL" id="SRKY01000003">
    <property type="protein sequence ID" value="THH36040.1"/>
    <property type="molecule type" value="Genomic_DNA"/>
</dbReference>
<reference evidence="6 7" key="1">
    <citation type="submission" date="2019-04" db="EMBL/GenBank/DDBJ databases">
        <title>Shimia ponticola sp. nov., isolated from seawater.</title>
        <authorList>
            <person name="Kim Y.-O."/>
            <person name="Yoon J.-H."/>
        </authorList>
    </citation>
    <scope>NUCLEOTIDE SEQUENCE [LARGE SCALE GENOMIC DNA]</scope>
    <source>
        <strain evidence="6 7">MYP11</strain>
    </source>
</reference>
<dbReference type="PANTHER" id="PTHR35371:SF1">
    <property type="entry name" value="BLR7753 PROTEIN"/>
    <property type="match status" value="1"/>
</dbReference>
<dbReference type="InterPro" id="IPR023352">
    <property type="entry name" value="MAPEG-like_dom_sf"/>
</dbReference>
<accession>A0A4S4NIW9</accession>
<feature type="transmembrane region" description="Helical" evidence="5">
    <location>
        <begin position="111"/>
        <end position="128"/>
    </location>
</feature>
<dbReference type="RefSeq" id="WP_136463509.1">
    <property type="nucleotide sequence ID" value="NZ_SRKY01000003.1"/>
</dbReference>
<evidence type="ECO:0000256" key="3">
    <source>
        <dbReference type="ARBA" id="ARBA00022989"/>
    </source>
</evidence>
<dbReference type="SUPFAM" id="SSF161084">
    <property type="entry name" value="MAPEG domain-like"/>
    <property type="match status" value="1"/>
</dbReference>
<keyword evidence="4 5" id="KW-0472">Membrane</keyword>
<feature type="transmembrane region" description="Helical" evidence="5">
    <location>
        <begin position="59"/>
        <end position="75"/>
    </location>
</feature>
<evidence type="ECO:0000313" key="7">
    <source>
        <dbReference type="Proteomes" id="UP000306602"/>
    </source>
</evidence>
<dbReference type="Gene3D" id="1.20.120.550">
    <property type="entry name" value="Membrane associated eicosanoid/glutathione metabolism-like domain"/>
    <property type="match status" value="1"/>
</dbReference>
<dbReference type="InterPro" id="IPR001129">
    <property type="entry name" value="Membr-assoc_MAPEG"/>
</dbReference>
<dbReference type="AlphaFoldDB" id="A0A4S4NIW9"/>
<evidence type="ECO:0000313" key="6">
    <source>
        <dbReference type="EMBL" id="THH36040.1"/>
    </source>
</evidence>
<comment type="caution">
    <text evidence="6">The sequence shown here is derived from an EMBL/GenBank/DDBJ whole genome shotgun (WGS) entry which is preliminary data.</text>
</comment>
<comment type="subcellular location">
    <subcellularLocation>
        <location evidence="1">Membrane</location>
    </subcellularLocation>
</comment>
<organism evidence="6 7">
    <name type="scientific">Aliishimia ponticola</name>
    <dbReference type="NCBI Taxonomy" id="2499833"/>
    <lineage>
        <taxon>Bacteria</taxon>
        <taxon>Pseudomonadati</taxon>
        <taxon>Pseudomonadota</taxon>
        <taxon>Alphaproteobacteria</taxon>
        <taxon>Rhodobacterales</taxon>
        <taxon>Paracoccaceae</taxon>
        <taxon>Aliishimia</taxon>
    </lineage>
</organism>
<evidence type="ECO:0000256" key="2">
    <source>
        <dbReference type="ARBA" id="ARBA00022692"/>
    </source>
</evidence>
<dbReference type="Proteomes" id="UP000306602">
    <property type="component" value="Unassembled WGS sequence"/>
</dbReference>
<keyword evidence="7" id="KW-1185">Reference proteome</keyword>
<protein>
    <submittedName>
        <fullName evidence="6">MAPEG family protein</fullName>
    </submittedName>
</protein>
<evidence type="ECO:0000256" key="1">
    <source>
        <dbReference type="ARBA" id="ARBA00004370"/>
    </source>
</evidence>
<dbReference type="Pfam" id="PF01124">
    <property type="entry name" value="MAPEG"/>
    <property type="match status" value="1"/>
</dbReference>
<dbReference type="OrthoDB" id="7743618at2"/>
<evidence type="ECO:0000256" key="5">
    <source>
        <dbReference type="SAM" id="Phobius"/>
    </source>
</evidence>
<dbReference type="PANTHER" id="PTHR35371">
    <property type="entry name" value="INNER MEMBRANE PROTEIN"/>
    <property type="match status" value="1"/>
</dbReference>
<keyword evidence="2 5" id="KW-0812">Transmembrane</keyword>
<dbReference type="GO" id="GO:0016020">
    <property type="term" value="C:membrane"/>
    <property type="evidence" value="ECO:0007669"/>
    <property type="project" value="UniProtKB-SubCell"/>
</dbReference>